<accession>A0ABU7K5H9</accession>
<evidence type="ECO:0000256" key="1">
    <source>
        <dbReference type="SAM" id="MobiDB-lite"/>
    </source>
</evidence>
<reference evidence="2 3" key="1">
    <citation type="submission" date="2023-08" db="EMBL/GenBank/DDBJ databases">
        <authorList>
            <person name="Girao M."/>
            <person name="Carvalho M.F."/>
        </authorList>
    </citation>
    <scope>NUCLEOTIDE SEQUENCE [LARGE SCALE GENOMIC DNA]</scope>
    <source>
        <strain evidence="2 3">CT-R113</strain>
    </source>
</reference>
<sequence length="90" mass="10262">MVSEPYEVDSDMGDDPQESEIAEAESRMDAGDEVRDYSFEDDDSRGEIGIDEEVREERPSRLPTEDWQPDEPPAEDEALSEVDEDGRRLP</sequence>
<organism evidence="2 3">
    <name type="scientific">Nocardiopsis codii</name>
    <dbReference type="NCBI Taxonomy" id="3065942"/>
    <lineage>
        <taxon>Bacteria</taxon>
        <taxon>Bacillati</taxon>
        <taxon>Actinomycetota</taxon>
        <taxon>Actinomycetes</taxon>
        <taxon>Streptosporangiales</taxon>
        <taxon>Nocardiopsidaceae</taxon>
        <taxon>Nocardiopsis</taxon>
    </lineage>
</organism>
<feature type="compositionally biased region" description="Acidic residues" evidence="1">
    <location>
        <begin position="39"/>
        <end position="54"/>
    </location>
</feature>
<evidence type="ECO:0008006" key="4">
    <source>
        <dbReference type="Google" id="ProtNLM"/>
    </source>
</evidence>
<feature type="compositionally biased region" description="Acidic residues" evidence="1">
    <location>
        <begin position="67"/>
        <end position="84"/>
    </location>
</feature>
<evidence type="ECO:0000313" key="3">
    <source>
        <dbReference type="Proteomes" id="UP001356095"/>
    </source>
</evidence>
<comment type="caution">
    <text evidence="2">The sequence shown here is derived from an EMBL/GenBank/DDBJ whole genome shotgun (WGS) entry which is preliminary data.</text>
</comment>
<feature type="compositionally biased region" description="Acidic residues" evidence="1">
    <location>
        <begin position="1"/>
        <end position="23"/>
    </location>
</feature>
<protein>
    <recommendedName>
        <fullName evidence="4">DUF5709 domain-containing protein</fullName>
    </recommendedName>
</protein>
<dbReference type="Proteomes" id="UP001356095">
    <property type="component" value="Unassembled WGS sequence"/>
</dbReference>
<name>A0ABU7K5H9_9ACTN</name>
<gene>
    <name evidence="2" type="ORF">Q8791_08695</name>
</gene>
<evidence type="ECO:0000313" key="2">
    <source>
        <dbReference type="EMBL" id="MEE2037297.1"/>
    </source>
</evidence>
<keyword evidence="3" id="KW-1185">Reference proteome</keyword>
<dbReference type="EMBL" id="JAUZMY010000006">
    <property type="protein sequence ID" value="MEE2037297.1"/>
    <property type="molecule type" value="Genomic_DNA"/>
</dbReference>
<feature type="compositionally biased region" description="Basic and acidic residues" evidence="1">
    <location>
        <begin position="24"/>
        <end position="38"/>
    </location>
</feature>
<proteinExistence type="predicted"/>
<feature type="region of interest" description="Disordered" evidence="1">
    <location>
        <begin position="1"/>
        <end position="90"/>
    </location>
</feature>
<feature type="compositionally biased region" description="Basic and acidic residues" evidence="1">
    <location>
        <begin position="55"/>
        <end position="64"/>
    </location>
</feature>